<dbReference type="InterPro" id="IPR036691">
    <property type="entry name" value="Endo/exonu/phosph_ase_sf"/>
</dbReference>
<dbReference type="PANTHER" id="PTHR33710">
    <property type="entry name" value="BNAC02G09200D PROTEIN"/>
    <property type="match status" value="1"/>
</dbReference>
<dbReference type="InterPro" id="IPR005135">
    <property type="entry name" value="Endo/exonuclease/phosphatase"/>
</dbReference>
<dbReference type="Pfam" id="PF03372">
    <property type="entry name" value="Exo_endo_phos"/>
    <property type="match status" value="1"/>
</dbReference>
<dbReference type="Gene3D" id="3.60.10.10">
    <property type="entry name" value="Endonuclease/exonuclease/phosphatase"/>
    <property type="match status" value="1"/>
</dbReference>
<reference evidence="2 3" key="1">
    <citation type="journal article" date="2018" name="Mol. Plant">
        <title>The genome of Artemisia annua provides insight into the evolution of Asteraceae family and artemisinin biosynthesis.</title>
        <authorList>
            <person name="Shen Q."/>
            <person name="Zhang L."/>
            <person name="Liao Z."/>
            <person name="Wang S."/>
            <person name="Yan T."/>
            <person name="Shi P."/>
            <person name="Liu M."/>
            <person name="Fu X."/>
            <person name="Pan Q."/>
            <person name="Wang Y."/>
            <person name="Lv Z."/>
            <person name="Lu X."/>
            <person name="Zhang F."/>
            <person name="Jiang W."/>
            <person name="Ma Y."/>
            <person name="Chen M."/>
            <person name="Hao X."/>
            <person name="Li L."/>
            <person name="Tang Y."/>
            <person name="Lv G."/>
            <person name="Zhou Y."/>
            <person name="Sun X."/>
            <person name="Brodelius P.E."/>
            <person name="Rose J.K.C."/>
            <person name="Tang K."/>
        </authorList>
    </citation>
    <scope>NUCLEOTIDE SEQUENCE [LARGE SCALE GENOMIC DNA]</scope>
    <source>
        <strain evidence="3">cv. Huhao1</strain>
        <tissue evidence="2">Leaf</tissue>
    </source>
</reference>
<accession>A0A2U1Q994</accession>
<dbReference type="PANTHER" id="PTHR33710:SF77">
    <property type="entry name" value="DNASE I-LIKE SUPERFAMILY PROTEIN"/>
    <property type="match status" value="1"/>
</dbReference>
<proteinExistence type="predicted"/>
<name>A0A2U1Q994_ARTAN</name>
<dbReference type="AlphaFoldDB" id="A0A2U1Q994"/>
<dbReference type="Proteomes" id="UP000245207">
    <property type="component" value="Unassembled WGS sequence"/>
</dbReference>
<dbReference type="OrthoDB" id="1001388at2759"/>
<organism evidence="2 3">
    <name type="scientific">Artemisia annua</name>
    <name type="common">Sweet wormwood</name>
    <dbReference type="NCBI Taxonomy" id="35608"/>
    <lineage>
        <taxon>Eukaryota</taxon>
        <taxon>Viridiplantae</taxon>
        <taxon>Streptophyta</taxon>
        <taxon>Embryophyta</taxon>
        <taxon>Tracheophyta</taxon>
        <taxon>Spermatophyta</taxon>
        <taxon>Magnoliopsida</taxon>
        <taxon>eudicotyledons</taxon>
        <taxon>Gunneridae</taxon>
        <taxon>Pentapetalae</taxon>
        <taxon>asterids</taxon>
        <taxon>campanulids</taxon>
        <taxon>Asterales</taxon>
        <taxon>Asteraceae</taxon>
        <taxon>Asteroideae</taxon>
        <taxon>Anthemideae</taxon>
        <taxon>Artemisiinae</taxon>
        <taxon>Artemisia</taxon>
    </lineage>
</organism>
<feature type="domain" description="Endonuclease/exonuclease/phosphatase" evidence="1">
    <location>
        <begin position="2"/>
        <end position="193"/>
    </location>
</feature>
<dbReference type="GO" id="GO:0003824">
    <property type="term" value="F:catalytic activity"/>
    <property type="evidence" value="ECO:0007669"/>
    <property type="project" value="InterPro"/>
</dbReference>
<evidence type="ECO:0000259" key="1">
    <source>
        <dbReference type="Pfam" id="PF03372"/>
    </source>
</evidence>
<dbReference type="EMBL" id="PKPP01000306">
    <property type="protein sequence ID" value="PWA94543.1"/>
    <property type="molecule type" value="Genomic_DNA"/>
</dbReference>
<evidence type="ECO:0000313" key="2">
    <source>
        <dbReference type="EMBL" id="PWA94543.1"/>
    </source>
</evidence>
<evidence type="ECO:0000313" key="3">
    <source>
        <dbReference type="Proteomes" id="UP000245207"/>
    </source>
</evidence>
<sequence length="281" mass="32461">MFLMETRLHDTEIQGIRRCFLDFNFLVVNPVRRAGGLILCWNKNLNVQITSFSKHHVNFSVIEDTGREWRGSGIYGWPTNQDKHRTWILLRSLKSSSTLPWICFGDFNEVLYSFEKVGARGCNMRELEAFAASCQECNLYDLGSRGTSMTWSYGKRGATNVQKRLDRFFTTPDWYMLFPSSWVQNLPRVASDHSPILLSQEVSLAGGRKKRGFRFEHMWLRDNRLRGVIEDAWMSGVRDGLGSDPAALVRVCAEKLNEWNVTTFGHVQRSIRAKIKRLETL</sequence>
<dbReference type="STRING" id="35608.A0A2U1Q994"/>
<protein>
    <recommendedName>
        <fullName evidence="1">Endonuclease/exonuclease/phosphatase domain-containing protein</fullName>
    </recommendedName>
</protein>
<keyword evidence="3" id="KW-1185">Reference proteome</keyword>
<dbReference type="SUPFAM" id="SSF56219">
    <property type="entry name" value="DNase I-like"/>
    <property type="match status" value="1"/>
</dbReference>
<gene>
    <name evidence="2" type="ORF">CTI12_AA059300</name>
</gene>
<comment type="caution">
    <text evidence="2">The sequence shown here is derived from an EMBL/GenBank/DDBJ whole genome shotgun (WGS) entry which is preliminary data.</text>
</comment>